<dbReference type="EMBL" id="JASPKY010000470">
    <property type="protein sequence ID" value="KAK9695801.1"/>
    <property type="molecule type" value="Genomic_DNA"/>
</dbReference>
<gene>
    <name evidence="1" type="ORF">QE152_g32339</name>
</gene>
<protein>
    <submittedName>
        <fullName evidence="1">Uncharacterized protein</fullName>
    </submittedName>
</protein>
<keyword evidence="2" id="KW-1185">Reference proteome</keyword>
<proteinExistence type="predicted"/>
<reference evidence="1 2" key="1">
    <citation type="journal article" date="2024" name="BMC Genomics">
        <title>De novo assembly and annotation of Popillia japonica's genome with initial clues to its potential as an invasive pest.</title>
        <authorList>
            <person name="Cucini C."/>
            <person name="Boschi S."/>
            <person name="Funari R."/>
            <person name="Cardaioli E."/>
            <person name="Iannotti N."/>
            <person name="Marturano G."/>
            <person name="Paoli F."/>
            <person name="Bruttini M."/>
            <person name="Carapelli A."/>
            <person name="Frati F."/>
            <person name="Nardi F."/>
        </authorList>
    </citation>
    <scope>NUCLEOTIDE SEQUENCE [LARGE SCALE GENOMIC DNA]</scope>
    <source>
        <strain evidence="1">DMR45628</strain>
    </source>
</reference>
<accession>A0AAW1IZP9</accession>
<evidence type="ECO:0000313" key="1">
    <source>
        <dbReference type="EMBL" id="KAK9695801.1"/>
    </source>
</evidence>
<name>A0AAW1IZP9_POPJA</name>
<dbReference type="Proteomes" id="UP001458880">
    <property type="component" value="Unassembled WGS sequence"/>
</dbReference>
<comment type="caution">
    <text evidence="1">The sequence shown here is derived from an EMBL/GenBank/DDBJ whole genome shotgun (WGS) entry which is preliminary data.</text>
</comment>
<organism evidence="1 2">
    <name type="scientific">Popillia japonica</name>
    <name type="common">Japanese beetle</name>
    <dbReference type="NCBI Taxonomy" id="7064"/>
    <lineage>
        <taxon>Eukaryota</taxon>
        <taxon>Metazoa</taxon>
        <taxon>Ecdysozoa</taxon>
        <taxon>Arthropoda</taxon>
        <taxon>Hexapoda</taxon>
        <taxon>Insecta</taxon>
        <taxon>Pterygota</taxon>
        <taxon>Neoptera</taxon>
        <taxon>Endopterygota</taxon>
        <taxon>Coleoptera</taxon>
        <taxon>Polyphaga</taxon>
        <taxon>Scarabaeiformia</taxon>
        <taxon>Scarabaeidae</taxon>
        <taxon>Rutelinae</taxon>
        <taxon>Popillia</taxon>
    </lineage>
</organism>
<evidence type="ECO:0000313" key="2">
    <source>
        <dbReference type="Proteomes" id="UP001458880"/>
    </source>
</evidence>
<dbReference type="AlphaFoldDB" id="A0AAW1IZP9"/>
<sequence>MLESDKVKEDITTNKVIVEEEATIEEEVAVVEEVTVKEESVEMVMEATVEKKIKLQDQLLLIALHRVILNRVMKHSSVLMCINVK</sequence>